<name>A0ABT3PP27_9BACT</name>
<organism evidence="1 2">
    <name type="scientific">Fodinibius salsisoli</name>
    <dbReference type="NCBI Taxonomy" id="2820877"/>
    <lineage>
        <taxon>Bacteria</taxon>
        <taxon>Pseudomonadati</taxon>
        <taxon>Balneolota</taxon>
        <taxon>Balneolia</taxon>
        <taxon>Balneolales</taxon>
        <taxon>Balneolaceae</taxon>
        <taxon>Fodinibius</taxon>
    </lineage>
</organism>
<evidence type="ECO:0000313" key="1">
    <source>
        <dbReference type="EMBL" id="MCW9707618.1"/>
    </source>
</evidence>
<gene>
    <name evidence="1" type="ORF">J6I44_12195</name>
</gene>
<dbReference type="Proteomes" id="UP001207918">
    <property type="component" value="Unassembled WGS sequence"/>
</dbReference>
<dbReference type="RefSeq" id="WP_265766408.1">
    <property type="nucleotide sequence ID" value="NZ_JAGGJA010000007.1"/>
</dbReference>
<evidence type="ECO:0008006" key="3">
    <source>
        <dbReference type="Google" id="ProtNLM"/>
    </source>
</evidence>
<proteinExistence type="predicted"/>
<evidence type="ECO:0000313" key="2">
    <source>
        <dbReference type="Proteomes" id="UP001207918"/>
    </source>
</evidence>
<protein>
    <recommendedName>
        <fullName evidence="3">NUDIX domain-containing protein</fullName>
    </recommendedName>
</protein>
<keyword evidence="2" id="KW-1185">Reference proteome</keyword>
<sequence>MAQISTGLLLFRRKPHLQLLLGHPGAPMWQDKDEQAWTIPKYYVDNEKDLLERAQHSFEESFGFIPDGDYEALGTVSSEGETMHVWAVAHNIPDNFIFEPFWFEMEWPPDSGQMESFPEMDRIEYFGPFEARKKILPEQVEFLPRLVDICTQKER</sequence>
<reference evidence="1 2" key="1">
    <citation type="submission" date="2021-03" db="EMBL/GenBank/DDBJ databases">
        <title>Aliifodinibius sp. nov., a new bacterium isolated from saline soil.</title>
        <authorList>
            <person name="Galisteo C."/>
            <person name="De La Haba R."/>
            <person name="Sanchez-Porro C."/>
            <person name="Ventosa A."/>
        </authorList>
    </citation>
    <scope>NUCLEOTIDE SEQUENCE [LARGE SCALE GENOMIC DNA]</scope>
    <source>
        <strain evidence="1 2">1BSP15-2V2</strain>
    </source>
</reference>
<dbReference type="EMBL" id="JAGGJA010000007">
    <property type="protein sequence ID" value="MCW9707618.1"/>
    <property type="molecule type" value="Genomic_DNA"/>
</dbReference>
<accession>A0ABT3PP27</accession>
<comment type="caution">
    <text evidence="1">The sequence shown here is derived from an EMBL/GenBank/DDBJ whole genome shotgun (WGS) entry which is preliminary data.</text>
</comment>